<evidence type="ECO:0000256" key="1">
    <source>
        <dbReference type="ARBA" id="ARBA00004496"/>
    </source>
</evidence>
<dbReference type="InterPro" id="IPR020536">
    <property type="entry name" value="ThiI_AANH"/>
</dbReference>
<dbReference type="InterPro" id="IPR004114">
    <property type="entry name" value="THUMP_dom"/>
</dbReference>
<feature type="binding site" evidence="9">
    <location>
        <position position="298"/>
    </location>
    <ligand>
        <name>ATP</name>
        <dbReference type="ChEBI" id="CHEBI:30616"/>
    </ligand>
</feature>
<dbReference type="Gene3D" id="3.40.50.620">
    <property type="entry name" value="HUPs"/>
    <property type="match status" value="1"/>
</dbReference>
<comment type="function">
    <text evidence="9">Catalyzes the ATP-dependent transfer of a sulfur to tRNA to produce 4-thiouridine in position 8 of tRNAs, which functions as a near-UV photosensor. Also catalyzes the transfer of sulfur to the sulfur carrier protein ThiS, forming ThiS-thiocarboxylate. This is a step in the synthesis of thiazole, in the thiamine biosynthesis pathway. The sulfur is donated as persulfide by IscS.</text>
</comment>
<dbReference type="InterPro" id="IPR049962">
    <property type="entry name" value="THUMP_ThiI"/>
</dbReference>
<dbReference type="Proteomes" id="UP001595896">
    <property type="component" value="Unassembled WGS sequence"/>
</dbReference>
<evidence type="ECO:0000256" key="9">
    <source>
        <dbReference type="HAMAP-Rule" id="MF_00021"/>
    </source>
</evidence>
<keyword evidence="2 9" id="KW-0963">Cytoplasm</keyword>
<name>A0ABV9NW09_9BACI</name>
<dbReference type="PANTHER" id="PTHR43209:SF1">
    <property type="entry name" value="TRNA SULFURTRANSFERASE"/>
    <property type="match status" value="1"/>
</dbReference>
<keyword evidence="7 9" id="KW-0694">RNA-binding</keyword>
<dbReference type="PANTHER" id="PTHR43209">
    <property type="entry name" value="TRNA SULFURTRANSFERASE"/>
    <property type="match status" value="1"/>
</dbReference>
<dbReference type="InterPro" id="IPR050102">
    <property type="entry name" value="tRNA_sulfurtransferase_ThiI"/>
</dbReference>
<keyword evidence="5 9" id="KW-0547">Nucleotide-binding</keyword>
<dbReference type="EMBL" id="JBHSGK010000013">
    <property type="protein sequence ID" value="MFC4737563.1"/>
    <property type="molecule type" value="Genomic_DNA"/>
</dbReference>
<feature type="domain" description="THUMP" evidence="10">
    <location>
        <begin position="61"/>
        <end position="167"/>
    </location>
</feature>
<dbReference type="CDD" id="cd11716">
    <property type="entry name" value="THUMP_ThiI"/>
    <property type="match status" value="1"/>
</dbReference>
<dbReference type="InterPro" id="IPR049961">
    <property type="entry name" value="ThiI_N"/>
</dbReference>
<comment type="pathway">
    <text evidence="9">Cofactor biosynthesis; thiamine diphosphate biosynthesis.</text>
</comment>
<dbReference type="RefSeq" id="WP_377910152.1">
    <property type="nucleotide sequence ID" value="NZ_JBHSGK010000013.1"/>
</dbReference>
<protein>
    <recommendedName>
        <fullName evidence="9">Probable tRNA sulfurtransferase</fullName>
        <ecNumber evidence="9">2.8.1.4</ecNumber>
    </recommendedName>
    <alternativeName>
        <fullName evidence="9">Sulfur carrier protein ThiS sulfurtransferase</fullName>
    </alternativeName>
    <alternativeName>
        <fullName evidence="9">Thiamine biosynthesis protein ThiI</fullName>
    </alternativeName>
    <alternativeName>
        <fullName evidence="9">tRNA 4-thiouridine synthase</fullName>
    </alternativeName>
</protein>
<gene>
    <name evidence="9 11" type="primary">thiI</name>
    <name evidence="11" type="ORF">ACFO4L_13250</name>
</gene>
<dbReference type="Pfam" id="PF02926">
    <property type="entry name" value="THUMP"/>
    <property type="match status" value="1"/>
</dbReference>
<evidence type="ECO:0000313" key="11">
    <source>
        <dbReference type="EMBL" id="MFC4737563.1"/>
    </source>
</evidence>
<evidence type="ECO:0000256" key="5">
    <source>
        <dbReference type="ARBA" id="ARBA00022741"/>
    </source>
</evidence>
<evidence type="ECO:0000256" key="7">
    <source>
        <dbReference type="ARBA" id="ARBA00022884"/>
    </source>
</evidence>
<dbReference type="EC" id="2.8.1.4" evidence="9"/>
<reference evidence="12" key="1">
    <citation type="journal article" date="2019" name="Int. J. Syst. Evol. Microbiol.">
        <title>The Global Catalogue of Microorganisms (GCM) 10K type strain sequencing project: providing services to taxonomists for standard genome sequencing and annotation.</title>
        <authorList>
            <consortium name="The Broad Institute Genomics Platform"/>
            <consortium name="The Broad Institute Genome Sequencing Center for Infectious Disease"/>
            <person name="Wu L."/>
            <person name="Ma J."/>
        </authorList>
    </citation>
    <scope>NUCLEOTIDE SEQUENCE [LARGE SCALE GENOMIC DNA]</scope>
    <source>
        <strain evidence="12">JCM 12165</strain>
    </source>
</reference>
<keyword evidence="12" id="KW-1185">Reference proteome</keyword>
<keyword evidence="4 9" id="KW-0808">Transferase</keyword>
<accession>A0ABV9NW09</accession>
<dbReference type="CDD" id="cd01712">
    <property type="entry name" value="PPase_ThiI"/>
    <property type="match status" value="1"/>
</dbReference>
<keyword evidence="3 9" id="KW-0820">tRNA-binding</keyword>
<dbReference type="HAMAP" id="MF_00021">
    <property type="entry name" value="ThiI"/>
    <property type="match status" value="1"/>
</dbReference>
<comment type="catalytic activity">
    <reaction evidence="9">
        <text>[ThiI sulfur-carrier protein]-S-sulfanyl-L-cysteine + a uridine in tRNA + 2 reduced [2Fe-2S]-[ferredoxin] + ATP + H(+) = [ThiI sulfur-carrier protein]-L-cysteine + a 4-thiouridine in tRNA + 2 oxidized [2Fe-2S]-[ferredoxin] + AMP + diphosphate</text>
        <dbReference type="Rhea" id="RHEA:24176"/>
        <dbReference type="Rhea" id="RHEA-COMP:10000"/>
        <dbReference type="Rhea" id="RHEA-COMP:10001"/>
        <dbReference type="Rhea" id="RHEA-COMP:13337"/>
        <dbReference type="Rhea" id="RHEA-COMP:13338"/>
        <dbReference type="Rhea" id="RHEA-COMP:13339"/>
        <dbReference type="Rhea" id="RHEA-COMP:13340"/>
        <dbReference type="ChEBI" id="CHEBI:15378"/>
        <dbReference type="ChEBI" id="CHEBI:29950"/>
        <dbReference type="ChEBI" id="CHEBI:30616"/>
        <dbReference type="ChEBI" id="CHEBI:33019"/>
        <dbReference type="ChEBI" id="CHEBI:33737"/>
        <dbReference type="ChEBI" id="CHEBI:33738"/>
        <dbReference type="ChEBI" id="CHEBI:61963"/>
        <dbReference type="ChEBI" id="CHEBI:65315"/>
        <dbReference type="ChEBI" id="CHEBI:136798"/>
        <dbReference type="ChEBI" id="CHEBI:456215"/>
        <dbReference type="EC" id="2.8.1.4"/>
    </reaction>
</comment>
<dbReference type="Gene3D" id="3.30.2130.30">
    <property type="match status" value="1"/>
</dbReference>
<dbReference type="Pfam" id="PF02568">
    <property type="entry name" value="ThiI"/>
    <property type="match status" value="1"/>
</dbReference>
<evidence type="ECO:0000256" key="6">
    <source>
        <dbReference type="ARBA" id="ARBA00022840"/>
    </source>
</evidence>
<dbReference type="GO" id="GO:0140741">
    <property type="term" value="F:tRNA-uracil-4 sulfurtransferase activity"/>
    <property type="evidence" value="ECO:0007669"/>
    <property type="project" value="UniProtKB-EC"/>
</dbReference>
<comment type="similarity">
    <text evidence="9">Belongs to the ThiI family.</text>
</comment>
<comment type="catalytic activity">
    <reaction evidence="9">
        <text>[ThiS sulfur-carrier protein]-C-terminal Gly-Gly-AMP + S-sulfanyl-L-cysteinyl-[cysteine desulfurase] + AH2 = [ThiS sulfur-carrier protein]-C-terminal-Gly-aminoethanethioate + L-cysteinyl-[cysteine desulfurase] + A + AMP + 2 H(+)</text>
        <dbReference type="Rhea" id="RHEA:43340"/>
        <dbReference type="Rhea" id="RHEA-COMP:12157"/>
        <dbReference type="Rhea" id="RHEA-COMP:12158"/>
        <dbReference type="Rhea" id="RHEA-COMP:12910"/>
        <dbReference type="Rhea" id="RHEA-COMP:19908"/>
        <dbReference type="ChEBI" id="CHEBI:13193"/>
        <dbReference type="ChEBI" id="CHEBI:15378"/>
        <dbReference type="ChEBI" id="CHEBI:17499"/>
        <dbReference type="ChEBI" id="CHEBI:29950"/>
        <dbReference type="ChEBI" id="CHEBI:61963"/>
        <dbReference type="ChEBI" id="CHEBI:90618"/>
        <dbReference type="ChEBI" id="CHEBI:232372"/>
        <dbReference type="ChEBI" id="CHEBI:456215"/>
    </reaction>
</comment>
<dbReference type="Pfam" id="PF22025">
    <property type="entry name" value="ThiI_fer"/>
    <property type="match status" value="1"/>
</dbReference>
<proteinExistence type="inferred from homology"/>
<dbReference type="SUPFAM" id="SSF52402">
    <property type="entry name" value="Adenine nucleotide alpha hydrolases-like"/>
    <property type="match status" value="1"/>
</dbReference>
<comment type="caution">
    <text evidence="11">The sequence shown here is derived from an EMBL/GenBank/DDBJ whole genome shotgun (WGS) entry which is preliminary data.</text>
</comment>
<organism evidence="11 12">
    <name type="scientific">Bacillus daqingensis</name>
    <dbReference type="NCBI Taxonomy" id="872396"/>
    <lineage>
        <taxon>Bacteria</taxon>
        <taxon>Bacillati</taxon>
        <taxon>Bacillota</taxon>
        <taxon>Bacilli</taxon>
        <taxon>Bacillales</taxon>
        <taxon>Bacillaceae</taxon>
        <taxon>Bacillus</taxon>
    </lineage>
</organism>
<dbReference type="InterPro" id="IPR054173">
    <property type="entry name" value="ThiI_fer"/>
</dbReference>
<evidence type="ECO:0000313" key="12">
    <source>
        <dbReference type="Proteomes" id="UP001595896"/>
    </source>
</evidence>
<dbReference type="InterPro" id="IPR014729">
    <property type="entry name" value="Rossmann-like_a/b/a_fold"/>
</dbReference>
<feature type="binding site" evidence="9">
    <location>
        <begin position="185"/>
        <end position="186"/>
    </location>
    <ligand>
        <name>ATP</name>
        <dbReference type="ChEBI" id="CHEBI:30616"/>
    </ligand>
</feature>
<feature type="binding site" evidence="9">
    <location>
        <position position="267"/>
    </location>
    <ligand>
        <name>ATP</name>
        <dbReference type="ChEBI" id="CHEBI:30616"/>
    </ligand>
</feature>
<dbReference type="PROSITE" id="PS51165">
    <property type="entry name" value="THUMP"/>
    <property type="match status" value="1"/>
</dbReference>
<comment type="subcellular location">
    <subcellularLocation>
        <location evidence="1 9">Cytoplasm</location>
    </subcellularLocation>
</comment>
<evidence type="ECO:0000259" key="10">
    <source>
        <dbReference type="PROSITE" id="PS51165"/>
    </source>
</evidence>
<keyword evidence="8 9" id="KW-0784">Thiamine biosynthesis</keyword>
<dbReference type="SMART" id="SM00981">
    <property type="entry name" value="THUMP"/>
    <property type="match status" value="1"/>
</dbReference>
<dbReference type="NCBIfam" id="TIGR00342">
    <property type="entry name" value="tRNA uracil 4-sulfurtransferase ThiI"/>
    <property type="match status" value="1"/>
</dbReference>
<keyword evidence="6 9" id="KW-0067">ATP-binding</keyword>
<evidence type="ECO:0000256" key="2">
    <source>
        <dbReference type="ARBA" id="ARBA00022490"/>
    </source>
</evidence>
<evidence type="ECO:0000256" key="3">
    <source>
        <dbReference type="ARBA" id="ARBA00022555"/>
    </source>
</evidence>
<dbReference type="InterPro" id="IPR003720">
    <property type="entry name" value="tRNA_STrfase"/>
</dbReference>
<evidence type="ECO:0000256" key="8">
    <source>
        <dbReference type="ARBA" id="ARBA00022977"/>
    </source>
</evidence>
<evidence type="ECO:0000256" key="4">
    <source>
        <dbReference type="ARBA" id="ARBA00022679"/>
    </source>
</evidence>
<feature type="binding site" evidence="9">
    <location>
        <begin position="210"/>
        <end position="211"/>
    </location>
    <ligand>
        <name>ATP</name>
        <dbReference type="ChEBI" id="CHEBI:30616"/>
    </ligand>
</feature>
<sequence>MNEDAILIRYAELAIKGRNRKKFERRLEKTIQQLLQHRFPQAATSRTFGRLYVELNGEDGAKVLEALRHVFGISSVSPVVRTANIEADIKEGAAAAISSAVNQGKRTFKVSCRRIDKKFPTGSQEMNQVIGKYVLQQFSELAVDVHHPDVELFVEIRQEGTSITGEKYKGAGGLPTGTGGRALLLLSGGIDSPVAGFEAMKRGVTLEAIHFHSPPYTSPQAKQKVEDLAAVLSEYGGPVKLHVVPFTEAQLAIHQQVPDNVEITVMRRFMLRMAEQLANAEDIKALISGESLGQVASQTLDSMYAINQVTSMPVLRPLITQDKLEITEKAREVGTYDISIRPFEDCCTIFLPADPKTKPNAEKVAYYESFLAIDDIVADAVERTEVRTIDGRTKQDKELEDLF</sequence>
<feature type="binding site" evidence="9">
    <location>
        <position position="289"/>
    </location>
    <ligand>
        <name>ATP</name>
        <dbReference type="ChEBI" id="CHEBI:30616"/>
    </ligand>
</feature>
<dbReference type="SUPFAM" id="SSF143437">
    <property type="entry name" value="THUMP domain-like"/>
    <property type="match status" value="1"/>
</dbReference>